<evidence type="ECO:0000313" key="1">
    <source>
        <dbReference type="EMBL" id="KAJ9060523.1"/>
    </source>
</evidence>
<sequence length="160" mass="18074">MSLNRNILLRYQGIIGTRHLSLKTGPQETSVTARPTSDVVQADVVSGAPEELKSRNVLIYQPAKTAMQSGTAGTKHWKLDFDILEGSGRWTNSLMGWASSADPLQALKIDFKTKEQAILFAEKQGWNYSVQEPKQRAFRKKLYADNFIYSGKKLRFQHTK</sequence>
<comment type="caution">
    <text evidence="1">The sequence shown here is derived from an EMBL/GenBank/DDBJ whole genome shotgun (WGS) entry which is preliminary data.</text>
</comment>
<organism evidence="1 2">
    <name type="scientific">Entomophthora muscae</name>
    <dbReference type="NCBI Taxonomy" id="34485"/>
    <lineage>
        <taxon>Eukaryota</taxon>
        <taxon>Fungi</taxon>
        <taxon>Fungi incertae sedis</taxon>
        <taxon>Zoopagomycota</taxon>
        <taxon>Entomophthoromycotina</taxon>
        <taxon>Entomophthoromycetes</taxon>
        <taxon>Entomophthorales</taxon>
        <taxon>Entomophthoraceae</taxon>
        <taxon>Entomophthora</taxon>
    </lineage>
</organism>
<proteinExistence type="predicted"/>
<accession>A0ACC2SDZ3</accession>
<keyword evidence="2" id="KW-1185">Reference proteome</keyword>
<gene>
    <name evidence="1" type="primary">NdufS4</name>
    <name evidence="1" type="ORF">DSO57_1029932</name>
</gene>
<name>A0ACC2SDZ3_9FUNG</name>
<reference evidence="1" key="1">
    <citation type="submission" date="2022-04" db="EMBL/GenBank/DDBJ databases">
        <title>Genome of the entomopathogenic fungus Entomophthora muscae.</title>
        <authorList>
            <person name="Elya C."/>
            <person name="Lovett B.R."/>
            <person name="Lee E."/>
            <person name="Macias A.M."/>
            <person name="Hajek A.E."/>
            <person name="De Bivort B.L."/>
            <person name="Kasson M.T."/>
            <person name="De Fine Licht H.H."/>
            <person name="Stajich J.E."/>
        </authorList>
    </citation>
    <scope>NUCLEOTIDE SEQUENCE</scope>
    <source>
        <strain evidence="1">Berkeley</strain>
    </source>
</reference>
<evidence type="ECO:0000313" key="2">
    <source>
        <dbReference type="Proteomes" id="UP001165960"/>
    </source>
</evidence>
<dbReference type="EMBL" id="QTSX02005172">
    <property type="protein sequence ID" value="KAJ9060523.1"/>
    <property type="molecule type" value="Genomic_DNA"/>
</dbReference>
<dbReference type="Proteomes" id="UP001165960">
    <property type="component" value="Unassembled WGS sequence"/>
</dbReference>
<protein>
    <submittedName>
        <fullName evidence="1">Ndufs4 NADH dehydrogenase Fe-S protein subunit</fullName>
    </submittedName>
</protein>